<keyword evidence="3" id="KW-1185">Reference proteome</keyword>
<feature type="compositionally biased region" description="Low complexity" evidence="1">
    <location>
        <begin position="122"/>
        <end position="134"/>
    </location>
</feature>
<protein>
    <submittedName>
        <fullName evidence="2">Uncharacterized protein</fullName>
    </submittedName>
</protein>
<reference evidence="2 3" key="1">
    <citation type="submission" date="2016-02" db="EMBL/GenBank/DDBJ databases">
        <authorList>
            <person name="Wen L."/>
            <person name="He K."/>
            <person name="Yang H."/>
        </authorList>
    </citation>
    <scope>NUCLEOTIDE SEQUENCE [LARGE SCALE GENOMIC DNA]</scope>
    <source>
        <strain evidence="2 3">CV58</strain>
    </source>
</reference>
<evidence type="ECO:0000256" key="1">
    <source>
        <dbReference type="SAM" id="MobiDB-lite"/>
    </source>
</evidence>
<evidence type="ECO:0000313" key="3">
    <source>
        <dbReference type="Proteomes" id="UP000072660"/>
    </source>
</evidence>
<name>A0A139SRN9_9GAMM</name>
<dbReference type="Proteomes" id="UP000072660">
    <property type="component" value="Unassembled WGS sequence"/>
</dbReference>
<comment type="caution">
    <text evidence="2">The sequence shown here is derived from an EMBL/GenBank/DDBJ whole genome shotgun (WGS) entry which is preliminary data.</text>
</comment>
<sequence>MSMYIQGKIVGVVDKQAKPKKNEETGAITQGNYYGVVGVKVEGVDRDGFETSALYRLSVFGDDYKSRLHDTYRQLVGQEALVPVRVSADNSRQLSYFLSGIPLKPASETFAPARKSPSELIAQAQATRAAQQEQISKPPAPQTAARA</sequence>
<dbReference type="RefSeq" id="WP_068391059.1">
    <property type="nucleotide sequence ID" value="NZ_LSZO01000168.1"/>
</dbReference>
<accession>A0A139SRN9</accession>
<evidence type="ECO:0000313" key="2">
    <source>
        <dbReference type="EMBL" id="KXU37174.1"/>
    </source>
</evidence>
<proteinExistence type="predicted"/>
<feature type="region of interest" description="Disordered" evidence="1">
    <location>
        <begin position="111"/>
        <end position="147"/>
    </location>
</feature>
<organism evidence="2 3">
    <name type="scientific">Ventosimonas gracilis</name>
    <dbReference type="NCBI Taxonomy" id="1680762"/>
    <lineage>
        <taxon>Bacteria</taxon>
        <taxon>Pseudomonadati</taxon>
        <taxon>Pseudomonadota</taxon>
        <taxon>Gammaproteobacteria</taxon>
        <taxon>Pseudomonadales</taxon>
        <taxon>Ventosimonadaceae</taxon>
        <taxon>Ventosimonas</taxon>
    </lineage>
</organism>
<dbReference type="AlphaFoldDB" id="A0A139SRN9"/>
<gene>
    <name evidence="2" type="ORF">AXE65_00565</name>
</gene>
<dbReference type="EMBL" id="LSZO01000168">
    <property type="protein sequence ID" value="KXU37174.1"/>
    <property type="molecule type" value="Genomic_DNA"/>
</dbReference>